<reference evidence="2" key="1">
    <citation type="journal article" date="2014" name="Int. J. Syst. Evol. Microbiol.">
        <title>Complete genome sequence of Corynebacterium casei LMG S-19264T (=DSM 44701T), isolated from a smear-ripened cheese.</title>
        <authorList>
            <consortium name="US DOE Joint Genome Institute (JGI-PGF)"/>
            <person name="Walter F."/>
            <person name="Albersmeier A."/>
            <person name="Kalinowski J."/>
            <person name="Ruckert C."/>
        </authorList>
    </citation>
    <scope>NUCLEOTIDE SEQUENCE</scope>
    <source>
        <strain evidence="2">JCM 19596</strain>
    </source>
</reference>
<dbReference type="OrthoDB" id="163266at2157"/>
<keyword evidence="1" id="KW-0472">Membrane</keyword>
<keyword evidence="1" id="KW-1133">Transmembrane helix</keyword>
<protein>
    <submittedName>
        <fullName evidence="2">Uncharacterized protein</fullName>
    </submittedName>
</protein>
<dbReference type="Pfam" id="PF24374">
    <property type="entry name" value="DUF7530"/>
    <property type="match status" value="1"/>
</dbReference>
<keyword evidence="1" id="KW-0812">Transmembrane</keyword>
<reference evidence="2" key="2">
    <citation type="submission" date="2020-09" db="EMBL/GenBank/DDBJ databases">
        <authorList>
            <person name="Sun Q."/>
            <person name="Ohkuma M."/>
        </authorList>
    </citation>
    <scope>NUCLEOTIDE SEQUENCE</scope>
    <source>
        <strain evidence="2">JCM 19596</strain>
    </source>
</reference>
<feature type="transmembrane region" description="Helical" evidence="1">
    <location>
        <begin position="176"/>
        <end position="194"/>
    </location>
</feature>
<feature type="transmembrane region" description="Helical" evidence="1">
    <location>
        <begin position="91"/>
        <end position="116"/>
    </location>
</feature>
<feature type="transmembrane region" description="Helical" evidence="1">
    <location>
        <begin position="55"/>
        <end position="79"/>
    </location>
</feature>
<evidence type="ECO:0000313" key="2">
    <source>
        <dbReference type="EMBL" id="GGL46507.1"/>
    </source>
</evidence>
<dbReference type="AlphaFoldDB" id="A0A830F6S6"/>
<accession>A0A830F6S6</accession>
<feature type="transmembrane region" description="Helical" evidence="1">
    <location>
        <begin position="136"/>
        <end position="164"/>
    </location>
</feature>
<feature type="transmembrane region" description="Helical" evidence="1">
    <location>
        <begin position="200"/>
        <end position="223"/>
    </location>
</feature>
<name>A0A830F6S6_9EURY</name>
<dbReference type="RefSeq" id="WP_188974754.1">
    <property type="nucleotide sequence ID" value="NZ_BMPG01000001.1"/>
</dbReference>
<evidence type="ECO:0000256" key="1">
    <source>
        <dbReference type="SAM" id="Phobius"/>
    </source>
</evidence>
<gene>
    <name evidence="2" type="ORF">GCM10009039_01040</name>
</gene>
<keyword evidence="3" id="KW-1185">Reference proteome</keyword>
<proteinExistence type="predicted"/>
<dbReference type="InterPro" id="IPR055952">
    <property type="entry name" value="DUF7530"/>
</dbReference>
<sequence>MTAPESLDVPRAAWAYESILDALPGVSVPPWVAVGGHFAGFEALVLLGAWLDGRWAAVLPATVVVAVAAAGSAFTFDIAARVRERDPPDWYVSRLFASNVEFLFAVTAYAVFLTAALTRDPGLVGDFAGGYPLPTFVALVVAWDVSYRIAAGWWAAVLSLYRTLRDPSTARRFRGVDARIAAFALAQLALVPVVHAPGRLWLSLAICGHVLAVLAVLATAEVVGRVSSDSAS</sequence>
<dbReference type="Proteomes" id="UP000607197">
    <property type="component" value="Unassembled WGS sequence"/>
</dbReference>
<dbReference type="EMBL" id="BMPG01000001">
    <property type="protein sequence ID" value="GGL46507.1"/>
    <property type="molecule type" value="Genomic_DNA"/>
</dbReference>
<organism evidence="2 3">
    <name type="scientific">Halocalculus aciditolerans</name>
    <dbReference type="NCBI Taxonomy" id="1383812"/>
    <lineage>
        <taxon>Archaea</taxon>
        <taxon>Methanobacteriati</taxon>
        <taxon>Methanobacteriota</taxon>
        <taxon>Stenosarchaea group</taxon>
        <taxon>Halobacteria</taxon>
        <taxon>Halobacteriales</taxon>
        <taxon>Halobacteriaceae</taxon>
        <taxon>Halocalculus</taxon>
    </lineage>
</organism>
<comment type="caution">
    <text evidence="2">The sequence shown here is derived from an EMBL/GenBank/DDBJ whole genome shotgun (WGS) entry which is preliminary data.</text>
</comment>
<evidence type="ECO:0000313" key="3">
    <source>
        <dbReference type="Proteomes" id="UP000607197"/>
    </source>
</evidence>